<dbReference type="Proteomes" id="UP000318717">
    <property type="component" value="Unassembled WGS sequence"/>
</dbReference>
<evidence type="ECO:0000259" key="7">
    <source>
        <dbReference type="PROSITE" id="PS50850"/>
    </source>
</evidence>
<comment type="subcellular location">
    <subcellularLocation>
        <location evidence="1">Membrane</location>
        <topology evidence="1">Multi-pass membrane protein</topology>
    </subcellularLocation>
</comment>
<feature type="transmembrane region" description="Helical" evidence="6">
    <location>
        <begin position="165"/>
        <end position="186"/>
    </location>
</feature>
<evidence type="ECO:0000256" key="4">
    <source>
        <dbReference type="ARBA" id="ARBA00022989"/>
    </source>
</evidence>
<feature type="transmembrane region" description="Helical" evidence="6">
    <location>
        <begin position="291"/>
        <end position="312"/>
    </location>
</feature>
<feature type="transmembrane region" description="Helical" evidence="6">
    <location>
        <begin position="237"/>
        <end position="263"/>
    </location>
</feature>
<organism evidence="8 9">
    <name type="scientific">Vibrio inusitatus NBRC 102082</name>
    <dbReference type="NCBI Taxonomy" id="1219070"/>
    <lineage>
        <taxon>Bacteria</taxon>
        <taxon>Pseudomonadati</taxon>
        <taxon>Pseudomonadota</taxon>
        <taxon>Gammaproteobacteria</taxon>
        <taxon>Vibrionales</taxon>
        <taxon>Vibrionaceae</taxon>
        <taxon>Vibrio</taxon>
    </lineage>
</organism>
<dbReference type="OrthoDB" id="5859293at2"/>
<feature type="domain" description="Major facilitator superfamily (MFS) profile" evidence="7">
    <location>
        <begin position="12"/>
        <end position="529"/>
    </location>
</feature>
<feature type="transmembrane region" description="Helical" evidence="6">
    <location>
        <begin position="324"/>
        <end position="345"/>
    </location>
</feature>
<evidence type="ECO:0000256" key="5">
    <source>
        <dbReference type="ARBA" id="ARBA00023136"/>
    </source>
</evidence>
<dbReference type="AlphaFoldDB" id="A0A4Y3HWC6"/>
<dbReference type="Gene3D" id="1.20.1250.20">
    <property type="entry name" value="MFS general substrate transporter like domains"/>
    <property type="match status" value="2"/>
</dbReference>
<feature type="transmembrane region" description="Helical" evidence="6">
    <location>
        <begin position="377"/>
        <end position="403"/>
    </location>
</feature>
<reference evidence="8 9" key="1">
    <citation type="submission" date="2019-06" db="EMBL/GenBank/DDBJ databases">
        <title>Whole genome shotgun sequence of Vibrio inusitatus NBRC 102082.</title>
        <authorList>
            <person name="Hosoyama A."/>
            <person name="Uohara A."/>
            <person name="Ohji S."/>
            <person name="Ichikawa N."/>
        </authorList>
    </citation>
    <scope>NUCLEOTIDE SEQUENCE [LARGE SCALE GENOMIC DNA]</scope>
    <source>
        <strain evidence="8 9">NBRC 102082</strain>
    </source>
</reference>
<feature type="transmembrane region" description="Helical" evidence="6">
    <location>
        <begin position="198"/>
        <end position="217"/>
    </location>
</feature>
<feature type="transmembrane region" description="Helical" evidence="6">
    <location>
        <begin position="352"/>
        <end position="371"/>
    </location>
</feature>
<feature type="transmembrane region" description="Helical" evidence="6">
    <location>
        <begin position="102"/>
        <end position="126"/>
    </location>
</feature>
<name>A0A4Y3HWC6_9VIBR</name>
<keyword evidence="4 6" id="KW-1133">Transmembrane helix</keyword>
<dbReference type="InterPro" id="IPR011701">
    <property type="entry name" value="MFS"/>
</dbReference>
<comment type="caution">
    <text evidence="8">The sequence shown here is derived from an EMBL/GenBank/DDBJ whole genome shotgun (WGS) entry which is preliminary data.</text>
</comment>
<evidence type="ECO:0000256" key="2">
    <source>
        <dbReference type="ARBA" id="ARBA00022448"/>
    </source>
</evidence>
<dbReference type="GO" id="GO:0016020">
    <property type="term" value="C:membrane"/>
    <property type="evidence" value="ECO:0007669"/>
    <property type="project" value="UniProtKB-SubCell"/>
</dbReference>
<dbReference type="RefSeq" id="WP_141345348.1">
    <property type="nucleotide sequence ID" value="NZ_BJLF01000007.1"/>
</dbReference>
<dbReference type="EMBL" id="BJLF01000007">
    <property type="protein sequence ID" value="GEA51020.1"/>
    <property type="molecule type" value="Genomic_DNA"/>
</dbReference>
<dbReference type="GO" id="GO:0022857">
    <property type="term" value="F:transmembrane transporter activity"/>
    <property type="evidence" value="ECO:0007669"/>
    <property type="project" value="InterPro"/>
</dbReference>
<evidence type="ECO:0000256" key="1">
    <source>
        <dbReference type="ARBA" id="ARBA00004141"/>
    </source>
</evidence>
<dbReference type="InterPro" id="IPR020846">
    <property type="entry name" value="MFS_dom"/>
</dbReference>
<dbReference type="SUPFAM" id="SSF103473">
    <property type="entry name" value="MFS general substrate transporter"/>
    <property type="match status" value="1"/>
</dbReference>
<feature type="transmembrane region" description="Helical" evidence="6">
    <location>
        <begin position="78"/>
        <end position="96"/>
    </location>
</feature>
<sequence length="537" mass="58309">MIKAFNQKQGLVLYVLCIAQFTLSADIANLSISTSILVDVLQTDVASIQVLGSVQPLVGAALMLSASMLGLKLGWRKLLITGSALGFISTFAFLLFDSINTITLFIRPLTGLASALILPSVLALVVAHCQGKSRAIGFGLIAASTGLAAAIMPLLSGWLYDNVAWQWPFVIIALCYGVTLLGALFQVKPLDTQVDVRFDYLGSMLVAISIVLLFVGILKMPTWGVLLAHDNYDYLPWFQFVLPLSPALLCTALGACLLALFIYQQRHFEKVNGRSILPINWFNNKSCRHGFMILALMYLALGGSSFVIVTYLQVALSLSGAHSGMVILIFSVFMIALSILTPLLFKSLLPPQICQLAFIVISLSASLLLMASDSRQIGYLFYIGMVLLGSAMGMLASQCPVIITGALGEREAEQSGGLQATLRNVGMVLGLTLFGGINQHLMEMEVRRTLPSNMATELQIEQTATIPYLSNQQVDAISQHFSLSEGESNQLKVVKSSAREKGFNGVMYLLLFIGLVGFELSRRLGRESIEVRNIIPR</sequence>
<evidence type="ECO:0000313" key="8">
    <source>
        <dbReference type="EMBL" id="GEA51020.1"/>
    </source>
</evidence>
<protein>
    <submittedName>
        <fullName evidence="8">MFS transporter</fullName>
    </submittedName>
</protein>
<feature type="transmembrane region" description="Helical" evidence="6">
    <location>
        <begin position="502"/>
        <end position="520"/>
    </location>
</feature>
<feature type="transmembrane region" description="Helical" evidence="6">
    <location>
        <begin position="138"/>
        <end position="159"/>
    </location>
</feature>
<keyword evidence="5 6" id="KW-0472">Membrane</keyword>
<keyword evidence="9" id="KW-1185">Reference proteome</keyword>
<evidence type="ECO:0000256" key="6">
    <source>
        <dbReference type="SAM" id="Phobius"/>
    </source>
</evidence>
<keyword evidence="3 6" id="KW-0812">Transmembrane</keyword>
<feature type="transmembrane region" description="Helical" evidence="6">
    <location>
        <begin position="48"/>
        <end position="71"/>
    </location>
</feature>
<proteinExistence type="predicted"/>
<dbReference type="PANTHER" id="PTHR42718">
    <property type="entry name" value="MAJOR FACILITATOR SUPERFAMILY MULTIDRUG TRANSPORTER MFSC"/>
    <property type="match status" value="1"/>
</dbReference>
<evidence type="ECO:0000313" key="9">
    <source>
        <dbReference type="Proteomes" id="UP000318717"/>
    </source>
</evidence>
<dbReference type="Pfam" id="PF07690">
    <property type="entry name" value="MFS_1"/>
    <property type="match status" value="1"/>
</dbReference>
<dbReference type="PANTHER" id="PTHR42718:SF9">
    <property type="entry name" value="MAJOR FACILITATOR SUPERFAMILY MULTIDRUG TRANSPORTER MFSC"/>
    <property type="match status" value="1"/>
</dbReference>
<evidence type="ECO:0000256" key="3">
    <source>
        <dbReference type="ARBA" id="ARBA00022692"/>
    </source>
</evidence>
<accession>A0A4Y3HWC6</accession>
<gene>
    <name evidence="8" type="ORF">VIN01S_18240</name>
</gene>
<dbReference type="PROSITE" id="PS50850">
    <property type="entry name" value="MFS"/>
    <property type="match status" value="1"/>
</dbReference>
<keyword evidence="2" id="KW-0813">Transport</keyword>
<dbReference type="InterPro" id="IPR036259">
    <property type="entry name" value="MFS_trans_sf"/>
</dbReference>